<sequence length="363" mass="41206">MLTALIMAGGSGERFWPLSTPTKPKQLLSLFSNKSMIRETVDRILPIISADKIFIATNILQAEEIKKELPDIPEENIIIEPAFKDTAAAIGYTSLIIEEKFKNLDEKIEVVVLASDHLIKNDENFRKILLIGAEEARENSTIVTLGIKPDKPETGYGYIEVNNNESLSLDKIYKVRRFREKPNKETAEQYLISGKYLWNSGMFIFTIDTIFKNFEVLMPEHMEVFNKIRTEICKNKIGLELSNCVKEYFDEFEKISIDFGIMEYSKNIKVIPVSIGWNDIGSFTALSEVFDSDEAGNIIRDTKTIIHDANNNIVICDDCLVSLLGVKNLIVVKNGDNILISHKDSAQDIKKVVNKYNDLKNKI</sequence>
<dbReference type="InterPro" id="IPR051161">
    <property type="entry name" value="Mannose-6P_isomerase_type2"/>
</dbReference>
<dbReference type="InterPro" id="IPR049577">
    <property type="entry name" value="GMPP_N"/>
</dbReference>
<evidence type="ECO:0000313" key="4">
    <source>
        <dbReference type="Proteomes" id="UP001279681"/>
    </source>
</evidence>
<reference evidence="4" key="1">
    <citation type="submission" date="2023-07" db="EMBL/GenBank/DDBJ databases">
        <authorList>
            <person name="Colorado M.A."/>
            <person name="Villamil L.M."/>
            <person name="Melo J.F."/>
            <person name="Rodriguez J.A."/>
            <person name="Ruiz R.Y."/>
        </authorList>
    </citation>
    <scope>NUCLEOTIDE SEQUENCE [LARGE SCALE GENOMIC DNA]</scope>
    <source>
        <strain evidence="4">C33</strain>
    </source>
</reference>
<organism evidence="3 4">
    <name type="scientific">Candidatus Cetobacterium colombiensis</name>
    <dbReference type="NCBI Taxonomy" id="3073100"/>
    <lineage>
        <taxon>Bacteria</taxon>
        <taxon>Fusobacteriati</taxon>
        <taxon>Fusobacteriota</taxon>
        <taxon>Fusobacteriia</taxon>
        <taxon>Fusobacteriales</taxon>
        <taxon>Fusobacteriaceae</taxon>
        <taxon>Cetobacterium</taxon>
    </lineage>
</organism>
<comment type="caution">
    <text evidence="3">The sequence shown here is derived from an EMBL/GenBank/DDBJ whole genome shotgun (WGS) entry which is preliminary data.</text>
</comment>
<keyword evidence="4" id="KW-1185">Reference proteome</keyword>
<accession>A0ABU4W8U9</accession>
<dbReference type="InterPro" id="IPR054566">
    <property type="entry name" value="ManC/GMP-like_b-helix"/>
</dbReference>
<gene>
    <name evidence="3" type="ORF">RFV38_05490</name>
</gene>
<evidence type="ECO:0000259" key="2">
    <source>
        <dbReference type="Pfam" id="PF22640"/>
    </source>
</evidence>
<dbReference type="PANTHER" id="PTHR46390">
    <property type="entry name" value="MANNOSE-1-PHOSPHATE GUANYLYLTRANSFERASE"/>
    <property type="match status" value="1"/>
</dbReference>
<dbReference type="RefSeq" id="WP_320313356.1">
    <property type="nucleotide sequence ID" value="NZ_JAVIKH010000005.1"/>
</dbReference>
<dbReference type="PANTHER" id="PTHR46390:SF1">
    <property type="entry name" value="MANNOSE-1-PHOSPHATE GUANYLYLTRANSFERASE"/>
    <property type="match status" value="1"/>
</dbReference>
<protein>
    <submittedName>
        <fullName evidence="3">Sugar phosphate nucleotidyltransferase</fullName>
    </submittedName>
</protein>
<dbReference type="SUPFAM" id="SSF53448">
    <property type="entry name" value="Nucleotide-diphospho-sugar transferases"/>
    <property type="match status" value="1"/>
</dbReference>
<dbReference type="InterPro" id="IPR005835">
    <property type="entry name" value="NTP_transferase_dom"/>
</dbReference>
<feature type="domain" description="MannoseP isomerase/GMP-like beta-helix" evidence="2">
    <location>
        <begin position="306"/>
        <end position="355"/>
    </location>
</feature>
<name>A0ABU4W8U9_9FUSO</name>
<dbReference type="SUPFAM" id="SSF159283">
    <property type="entry name" value="Guanosine diphospho-D-mannose pyrophosphorylase/mannose-6-phosphate isomerase linker domain"/>
    <property type="match status" value="1"/>
</dbReference>
<dbReference type="Gene3D" id="3.90.550.10">
    <property type="entry name" value="Spore Coat Polysaccharide Biosynthesis Protein SpsA, Chain A"/>
    <property type="match status" value="1"/>
</dbReference>
<evidence type="ECO:0000313" key="3">
    <source>
        <dbReference type="EMBL" id="MDX8335952.1"/>
    </source>
</evidence>
<dbReference type="InterPro" id="IPR029044">
    <property type="entry name" value="Nucleotide-diphossugar_trans"/>
</dbReference>
<dbReference type="Proteomes" id="UP001279681">
    <property type="component" value="Unassembled WGS sequence"/>
</dbReference>
<evidence type="ECO:0000259" key="1">
    <source>
        <dbReference type="Pfam" id="PF00483"/>
    </source>
</evidence>
<dbReference type="CDD" id="cd02509">
    <property type="entry name" value="GDP-M1P_Guanylyltransferase"/>
    <property type="match status" value="1"/>
</dbReference>
<dbReference type="EMBL" id="JAVIKH010000005">
    <property type="protein sequence ID" value="MDX8335952.1"/>
    <property type="molecule type" value="Genomic_DNA"/>
</dbReference>
<feature type="domain" description="Nucleotidyl transferase" evidence="1">
    <location>
        <begin position="4"/>
        <end position="294"/>
    </location>
</feature>
<dbReference type="Pfam" id="PF22640">
    <property type="entry name" value="ManC_GMP_beta-helix"/>
    <property type="match status" value="1"/>
</dbReference>
<dbReference type="Pfam" id="PF00483">
    <property type="entry name" value="NTP_transferase"/>
    <property type="match status" value="1"/>
</dbReference>
<proteinExistence type="predicted"/>